<sequence length="204" mass="23400">MRLLIDKAFDVIFSLGHSCQVASQLRRNQLRKVAGPLDWFNFASTEAVCKVLRGRFQGFMELEHLEVYGKSKNCYYVRDLQTTCLSFHDFNNAPDQPPLYDYALFKEKLDRRITRFVSYLSSDAEVLLIRTISNPADALRVHHAIKGAYENPNLHFLFVIPSKESSIIQRISDHERITIVQIPHGSTWEGDAPAWKSLLSSISL</sequence>
<protein>
    <submittedName>
        <fullName evidence="1">DUF1796 family putative cysteine peptidase</fullName>
    </submittedName>
</protein>
<gene>
    <name evidence="1" type="ORF">P4H66_23985</name>
</gene>
<evidence type="ECO:0000313" key="1">
    <source>
        <dbReference type="EMBL" id="MEC0242876.1"/>
    </source>
</evidence>
<dbReference type="Proteomes" id="UP001344632">
    <property type="component" value="Unassembled WGS sequence"/>
</dbReference>
<reference evidence="1 2" key="1">
    <citation type="submission" date="2023-03" db="EMBL/GenBank/DDBJ databases">
        <title>Bacillus Genome Sequencing.</title>
        <authorList>
            <person name="Dunlap C."/>
        </authorList>
    </citation>
    <scope>NUCLEOTIDE SEQUENCE [LARGE SCALE GENOMIC DNA]</scope>
    <source>
        <strain evidence="1 2">BD-525</strain>
    </source>
</reference>
<dbReference type="InterPro" id="IPR014903">
    <property type="entry name" value="DUF1796"/>
</dbReference>
<comment type="caution">
    <text evidence="1">The sequence shown here is derived from an EMBL/GenBank/DDBJ whole genome shotgun (WGS) entry which is preliminary data.</text>
</comment>
<dbReference type="EMBL" id="JARLKZ010000020">
    <property type="protein sequence ID" value="MEC0242876.1"/>
    <property type="molecule type" value="Genomic_DNA"/>
</dbReference>
<proteinExistence type="predicted"/>
<keyword evidence="2" id="KW-1185">Reference proteome</keyword>
<name>A0ABU6GWV4_9BACL</name>
<evidence type="ECO:0000313" key="2">
    <source>
        <dbReference type="Proteomes" id="UP001344632"/>
    </source>
</evidence>
<dbReference type="RefSeq" id="WP_326090636.1">
    <property type="nucleotide sequence ID" value="NZ_JARLKZ010000020.1"/>
</dbReference>
<dbReference type="Pfam" id="PF08795">
    <property type="entry name" value="DUF1796"/>
    <property type="match status" value="1"/>
</dbReference>
<accession>A0ABU6GWV4</accession>
<organism evidence="1 2">
    <name type="scientific">Paenibacillus dokdonensis</name>
    <dbReference type="NCBI Taxonomy" id="2567944"/>
    <lineage>
        <taxon>Bacteria</taxon>
        <taxon>Bacillati</taxon>
        <taxon>Bacillota</taxon>
        <taxon>Bacilli</taxon>
        <taxon>Bacillales</taxon>
        <taxon>Paenibacillaceae</taxon>
        <taxon>Paenibacillus</taxon>
    </lineage>
</organism>